<organism evidence="1 2">
    <name type="scientific">Scytalidium lignicola</name>
    <name type="common">Hyphomycete</name>
    <dbReference type="NCBI Taxonomy" id="5539"/>
    <lineage>
        <taxon>Eukaryota</taxon>
        <taxon>Fungi</taxon>
        <taxon>Dikarya</taxon>
        <taxon>Ascomycota</taxon>
        <taxon>Pezizomycotina</taxon>
        <taxon>Leotiomycetes</taxon>
        <taxon>Leotiomycetes incertae sedis</taxon>
        <taxon>Scytalidium</taxon>
    </lineage>
</organism>
<feature type="non-terminal residue" evidence="1">
    <location>
        <position position="304"/>
    </location>
</feature>
<dbReference type="Proteomes" id="UP000258309">
    <property type="component" value="Unassembled WGS sequence"/>
</dbReference>
<gene>
    <name evidence="1" type="ORF">B7463_g127</name>
</gene>
<accession>A0A3E2HSE5</accession>
<dbReference type="STRING" id="5539.A0A3E2HSE5"/>
<dbReference type="OrthoDB" id="3009558at2759"/>
<name>A0A3E2HSE5_SCYLI</name>
<feature type="non-terminal residue" evidence="1">
    <location>
        <position position="1"/>
    </location>
</feature>
<sequence length="304" mass="33792">MVSKRRKLDYGTDPILYPHIPEAAQDLEQNREFTIPEFWGGLRIRLLRVRIISAIGSVDISAAKASVEPLVTVENEAFIRTFHPALASEPSAFETRGTLALKSPHHLTQSSTQAIHNNVTGKVGEEAAEATEATEAAGEVTREVRGEVIREIVEEIAKVETIEQQSMGPINILQATINPHNPFDLTTSYGQYATIHLVTSNFKDKQRLEQLINSPASDLESEANAQNGLRAIWLQEIEAMTRDRRLQLSSTSADETAWLANTEKILVNKSGIMVVVDVLCIVNFLVNDMLMCDQLHILTFSYSQ</sequence>
<dbReference type="AlphaFoldDB" id="A0A3E2HSE5"/>
<evidence type="ECO:0000313" key="2">
    <source>
        <dbReference type="Proteomes" id="UP000258309"/>
    </source>
</evidence>
<dbReference type="EMBL" id="NCSJ02000001">
    <property type="protein sequence ID" value="RFU36267.1"/>
    <property type="molecule type" value="Genomic_DNA"/>
</dbReference>
<protein>
    <submittedName>
        <fullName evidence="1">Uncharacterized protein</fullName>
    </submittedName>
</protein>
<reference evidence="1 2" key="1">
    <citation type="submission" date="2018-05" db="EMBL/GenBank/DDBJ databases">
        <title>Draft genome sequence of Scytalidium lignicola DSM 105466, a ubiquitous saprotrophic fungus.</title>
        <authorList>
            <person name="Buettner E."/>
            <person name="Gebauer A.M."/>
            <person name="Hofrichter M."/>
            <person name="Liers C."/>
            <person name="Kellner H."/>
        </authorList>
    </citation>
    <scope>NUCLEOTIDE SEQUENCE [LARGE SCALE GENOMIC DNA]</scope>
    <source>
        <strain evidence="1 2">DSM 105466</strain>
    </source>
</reference>
<keyword evidence="2" id="KW-1185">Reference proteome</keyword>
<comment type="caution">
    <text evidence="1">The sequence shown here is derived from an EMBL/GenBank/DDBJ whole genome shotgun (WGS) entry which is preliminary data.</text>
</comment>
<evidence type="ECO:0000313" key="1">
    <source>
        <dbReference type="EMBL" id="RFU36267.1"/>
    </source>
</evidence>
<proteinExistence type="predicted"/>